<proteinExistence type="predicted"/>
<accession>G0J8G0</accession>
<dbReference type="STRING" id="880070.Cycma_5076"/>
<evidence type="ECO:0000256" key="1">
    <source>
        <dbReference type="SAM" id="MobiDB-lite"/>
    </source>
</evidence>
<organism evidence="2 3">
    <name type="scientific">Cyclobacterium marinum (strain ATCC 25205 / DSM 745 / LMG 13164 / NCIMB 1802)</name>
    <name type="common">Flectobacillus marinus</name>
    <dbReference type="NCBI Taxonomy" id="880070"/>
    <lineage>
        <taxon>Bacteria</taxon>
        <taxon>Pseudomonadati</taxon>
        <taxon>Bacteroidota</taxon>
        <taxon>Cytophagia</taxon>
        <taxon>Cytophagales</taxon>
        <taxon>Cyclobacteriaceae</taxon>
        <taxon>Cyclobacterium</taxon>
    </lineage>
</organism>
<name>G0J8G0_CYCMS</name>
<evidence type="ECO:0008006" key="4">
    <source>
        <dbReference type="Google" id="ProtNLM"/>
    </source>
</evidence>
<gene>
    <name evidence="2" type="ordered locus">Cycma_5076</name>
</gene>
<dbReference type="eggNOG" id="ENOG5033FQI">
    <property type="taxonomic scope" value="Bacteria"/>
</dbReference>
<dbReference type="AlphaFoldDB" id="G0J8G0"/>
<evidence type="ECO:0000313" key="2">
    <source>
        <dbReference type="EMBL" id="AEL28760.1"/>
    </source>
</evidence>
<feature type="compositionally biased region" description="Acidic residues" evidence="1">
    <location>
        <begin position="42"/>
        <end position="52"/>
    </location>
</feature>
<dbReference type="OrthoDB" id="667380at2"/>
<protein>
    <recommendedName>
        <fullName evidence="4">Transcription elongation factor</fullName>
    </recommendedName>
</protein>
<evidence type="ECO:0000313" key="3">
    <source>
        <dbReference type="Proteomes" id="UP000001635"/>
    </source>
</evidence>
<reference evidence="3" key="1">
    <citation type="submission" date="2011-07" db="EMBL/GenBank/DDBJ databases">
        <title>The complete genome of Cyclobacterium marinum DSM 745.</title>
        <authorList>
            <person name="Lucas S."/>
            <person name="Han J."/>
            <person name="Lapidus A."/>
            <person name="Bruce D."/>
            <person name="Goodwin L."/>
            <person name="Pitluck S."/>
            <person name="Peters L."/>
            <person name="Kyrpides N."/>
            <person name="Mavromatis K."/>
            <person name="Ivanova N."/>
            <person name="Ovchinnikova G."/>
            <person name="Chertkov O."/>
            <person name="Detter J.C."/>
            <person name="Tapia R."/>
            <person name="Han C."/>
            <person name="Land M."/>
            <person name="Hauser L."/>
            <person name="Markowitz V."/>
            <person name="Cheng J.-F."/>
            <person name="Hugenholtz P."/>
            <person name="Woyke T."/>
            <person name="Wu D."/>
            <person name="Tindall B."/>
            <person name="Schuetze A."/>
            <person name="Brambilla E."/>
            <person name="Klenk H.-P."/>
            <person name="Eisen J.A."/>
        </authorList>
    </citation>
    <scope>NUCLEOTIDE SEQUENCE [LARGE SCALE GENOMIC DNA]</scope>
    <source>
        <strain evidence="3">ATCC 25205 / DSM 745 / LMG 13164 / NCIMB 1802</strain>
    </source>
</reference>
<sequence>MEKLNFKKRVMEEAVRRQESIVSDFRQRIKEIREGEQQPQDEPVEYDQQGQEDESALVINRIGRELDFVIDELDFLKQMRTADNILDEVTLGAIVITDCMTFFPSVSLEQFEVDGQNLFGISKNAPLYKEMKGKKKGDTFGLNGKSYKILDLY</sequence>
<dbReference type="KEGG" id="cmr:Cycma_5076"/>
<dbReference type="EMBL" id="CP002955">
    <property type="protein sequence ID" value="AEL28760.1"/>
    <property type="molecule type" value="Genomic_DNA"/>
</dbReference>
<feature type="region of interest" description="Disordered" evidence="1">
    <location>
        <begin position="32"/>
        <end position="52"/>
    </location>
</feature>
<dbReference type="RefSeq" id="WP_014023039.1">
    <property type="nucleotide sequence ID" value="NC_015914.1"/>
</dbReference>
<dbReference type="Proteomes" id="UP000001635">
    <property type="component" value="Chromosome"/>
</dbReference>
<dbReference type="HOGENOM" id="CLU_134999_0_1_10"/>
<keyword evidence="3" id="KW-1185">Reference proteome</keyword>